<keyword evidence="1 3" id="KW-0853">WD repeat</keyword>
<dbReference type="InterPro" id="IPR001680">
    <property type="entry name" value="WD40_rpt"/>
</dbReference>
<reference evidence="4" key="1">
    <citation type="submission" date="2021-01" db="EMBL/GenBank/DDBJ databases">
        <authorList>
            <consortium name="Genoscope - CEA"/>
            <person name="William W."/>
        </authorList>
    </citation>
    <scope>NUCLEOTIDE SEQUENCE</scope>
</reference>
<dbReference type="PROSITE" id="PS50294">
    <property type="entry name" value="WD_REPEATS_REGION"/>
    <property type="match status" value="1"/>
</dbReference>
<accession>A0A8S1YC93</accession>
<proteinExistence type="predicted"/>
<feature type="repeat" description="WD" evidence="3">
    <location>
        <begin position="2818"/>
        <end position="2859"/>
    </location>
</feature>
<feature type="repeat" description="WD" evidence="3">
    <location>
        <begin position="2341"/>
        <end position="2382"/>
    </location>
</feature>
<name>A0A8S1YC93_PAROT</name>
<evidence type="ECO:0000256" key="2">
    <source>
        <dbReference type="ARBA" id="ARBA00022737"/>
    </source>
</evidence>
<dbReference type="PROSITE" id="PS00678">
    <property type="entry name" value="WD_REPEATS_1"/>
    <property type="match status" value="1"/>
</dbReference>
<comment type="caution">
    <text evidence="4">The sequence shown here is derived from an EMBL/GenBank/DDBJ whole genome shotgun (WGS) entry which is preliminary data.</text>
</comment>
<dbReference type="Proteomes" id="UP000683925">
    <property type="component" value="Unassembled WGS sequence"/>
</dbReference>
<dbReference type="OMA" id="KIAYCAN"/>
<evidence type="ECO:0000256" key="1">
    <source>
        <dbReference type="ARBA" id="ARBA00022574"/>
    </source>
</evidence>
<evidence type="ECO:0000256" key="3">
    <source>
        <dbReference type="PROSITE-ProRule" id="PRU00221"/>
    </source>
</evidence>
<dbReference type="InterPro" id="IPR050349">
    <property type="entry name" value="WD_LIS1/nudF_dynein_reg"/>
</dbReference>
<dbReference type="Pfam" id="PF00400">
    <property type="entry name" value="WD40"/>
    <property type="match status" value="5"/>
</dbReference>
<dbReference type="SMART" id="SM00320">
    <property type="entry name" value="WD40"/>
    <property type="match status" value="14"/>
</dbReference>
<dbReference type="PROSITE" id="PS50082">
    <property type="entry name" value="WD_REPEATS_2"/>
    <property type="match status" value="4"/>
</dbReference>
<protein>
    <submittedName>
        <fullName evidence="4">Uncharacterized protein</fullName>
    </submittedName>
</protein>
<evidence type="ECO:0000313" key="4">
    <source>
        <dbReference type="EMBL" id="CAD8210407.1"/>
    </source>
</evidence>
<organism evidence="4 5">
    <name type="scientific">Paramecium octaurelia</name>
    <dbReference type="NCBI Taxonomy" id="43137"/>
    <lineage>
        <taxon>Eukaryota</taxon>
        <taxon>Sar</taxon>
        <taxon>Alveolata</taxon>
        <taxon>Ciliophora</taxon>
        <taxon>Intramacronucleata</taxon>
        <taxon>Oligohymenophorea</taxon>
        <taxon>Peniculida</taxon>
        <taxon>Parameciidae</taxon>
        <taxon>Paramecium</taxon>
    </lineage>
</organism>
<feature type="repeat" description="WD" evidence="3">
    <location>
        <begin position="2901"/>
        <end position="2930"/>
    </location>
</feature>
<dbReference type="EMBL" id="CAJJDP010000153">
    <property type="protein sequence ID" value="CAD8210407.1"/>
    <property type="molecule type" value="Genomic_DNA"/>
</dbReference>
<sequence>MNYLLARKANSILDDKEFQGQNNRNLSITEQIQQVKNITLFEISNYQIDYHNFVSSIQLRGGGCFGSTPNRSDFKSNLQQIDYRFLAQLSTFANVISEKSLSFQDKLYQDEVLAAFQWFQNNREQFHILCNDQTENTKNYQLIEKITEQLMRQLIIYIKVSGFLFKQLLQICNDFWKIIFSHQLQNEDRYMQDEMQKSFLEIIEEVDSQISVEAVNIWINGAKFELQLIKICVSHCRTNSEKGKELVISIVSGLFQSISQLKPSEELIDSLIEGGKFLLLNFYDKQIQNPLQVYEIYLYFENLKWSIVFQLKLGYSIQNIIKQIQDGYTKYIKLSKDWRVHYFWVNLISDIMCYRPIFLKTEIQQLQQSQTVDEETWNQLIIKLPYNKFAGKLKLFSNNNFTLKQYTTLKLFQEYLIQNQCDIQLLPNYINFNFNAQERKQFQDEELFIQSLTNQSNLEILKALMKQLRYQNDQVTSNFVIAKEKVSQHDTLLGSEKHIQFKIFCQELRFLMKQIKQSSLLLLYLINEINLFVNKELQINLIIQTIFQEQFKILEDSKKIKEQILKDIQEIENKYASEFLGNFQNVSQFWLQIAQYTSFSHIELIEGNIELEKSLQQQLDSNVKYFTNINNFLDKFQLQISNVKTKFLKILEQQKLKGLMKDSISQRKLLDIMIKLFNPKLTLKLINESIQYYQKLLQEEIQIENVKDVRKILIVIQSNINIYKGLQMIFKQHQKKLLSIQKQFQGAFEKISVDHIKTQENYEIDIKFHRTAFILEMGDQLQLLFKKYQNQELTEEQLTDFNVISNKISKEINKIKFMDWPDQIKSHHILLLSEIKLQLELLSFVQQDRNIIQMEISKLLDGYLKEINSEDKPKEHLPLTKNIKQSSTDDEFLILKLKDFFDCEEPLNILEKLITKTKKIKSIFRQNHLNAASQNLQNNFDLLNKLKDTQTLSLKQAITDLQQQTLVFCQMIDKHEQITFVYEFIEKSQNQPNLDQISALLHIFNFDTLNFQDQRMEHGVGKVDIIQTMIAELQKDMKIVQEENIFDTISDQSYKVRELVVFNLIKIQSIIQEQPIQEFCENLLKQIWIIEKNPNVRSLLKNEEMIKMQKKLFSQDLQNFSLKIKKEMQTKFKQIEQLETQVLLSGNQDEIKKSLQEQYDEFEIYLDNITDMSQRLDISLVFLREISKDLKNIKSSIDQIFLSVKGVEDDIRRLRGKNFMELLNIRKQKVLYQKLENEQDQIHIEIKTQEYDPISGNKKKNKSGEFETFLMKLQFDNYDGEVNEFLWSEYESLKDVMLIKGKAGSGKSRASRNIEEFIWICDSISPNWIPIYMSLPQLKDPNHNLIEQALESENYNFDNIQIREFKDAVINGTLKIVIILESYDEMKYEYIGTNLYNRNRIANDLNLQGQDQKVKFIITTREEILNTIGYQTWFYGSSLQNLKEIEILPFRQEQSSQYLNIYAEISIKRTIKRFYEFLKQLKGQKFQLEEFKLIWSQIESTINSIILQRRKSDMLFLMSDIERIIKAIQNVQFFSFIQSNQMLSLKKELLQLWGEQKFQSVVKNVNITHLLSTPFMMEIIVYVLPKMSSLFSKANRIRELLKKNYMILKKEANNSQVQMEIYQKYSNNSINFEAENYRKSRMMKEIEITQQFTQILEDLDNSNFFESFSIADSLECVNNTTIFSNRIFNVKFDANYVVSAFKLQQYTAFDFYEIFVNFYHNQQLQKLKDLGISVKEESMLQDLNDFSTFLAIDMSLRQLTQVNYKQKRKLYISSVKEERNVEVSWDDSYFDENQDDFEYKSLLRKCMLINSKGSLYAFNHKSIQEFFVANYIINLIETIFSQGNGEANQKFLKQCSFCKNEFNLSLEHYSGTLELLKPKIIQIEDIKNKLIQLTLLSRKNPENTLIRSASNSIYILCSLREHFENIDLSDLFIYYTKLDGMSFYKCNLSNSSFNNVSIDSCNFNCSTIENAKWENLICKEKPSIIAHPSSIKYVTFSDNGKFLISGSETGVIIKQEMLADSEPKRTILTNTDNDKLRTISIGKNLLACLSNKFLYIFSLSDLKELQSYLATSIYFKDADIIRFSPNDKYLAVTLRKGITLFFLVENLLQQQEQQLKYLSQINNHIIYHIAISPNYQLLATGDYRVKIWNSSNFSDVQQILELPGETMKINAIAFSKDNQVLAAAIGNKLEFWNIQNLNQVFLKYKFDSLVELEQISYSNNGKLFAFRSKQVLKLYEVQKLPDQQDFFRINSELPVDLIEISSDCQILAMSHIYNSQNDSPKITIWNVKNLHQMKMISVLKEQSKNISALKIRNDNLVLGSGSLDHSICLWDLLKLVLIVKLTSHQDKILDLAFSSNKQQMASCSVDATIIVWDTTNLDKPQIKMTQQQQLGVKKVLYCPNRPLLVSMQGQTDNEIKLWNSAEFKLISTNTIQAQFIDINFSEDGENMISLNQDKILRIWKINEQGFEIYKQIKIDGEKNVNQAYFFDSQSIIARFGSSVYHLYIKDQEIQKKHKYGFSRKLNCIQVSQNKKIIVMKDDGNRNQNNIEIIVIENHNRQNNVQVEDEINDFQFSNDASLLAVATEKGAFIKDIITNQILQNFQQNCCCKLICFIGKEQLAIMLNQQLVLYDIQDINSSKIISIIQLYDTPEKMIFLEQRQEICICSKTSVVLISLLEVQQIKLIQFDEDIQPMAVIFDSEQKFMGIGKRYKMQFMSLSNAIKIEKTSNLYKNNQNKPHIYTNFSQDCNIFSILTSELLYLQLDISSNQILKKVSFQPYNNPCALNNQETLIIVNSPGINQKNLFLIDLETQKTVNCFDDIDERKSRCLTIVFSQDGQNFLTSYSNLTIKFWDTKSCKLLSTFKTDTNSIQLLTISIKGILAQTSDNIIKLWDLNALKQQQQEMDGHNSSVSEICISPDGLQMVTGSEEEIIRWDFIALKQLDILIKGKSPISKFCFSPNSQYFVALFEKSIHIWKFITRYIIEFHKTYWCSLQEQKLGVSQNHVIYKNGESKIFIMNFEQISKQIQIQLQSDLRNQTRKIILSPNLLIKTNPLEILRINNKLELKKEQIAGISASQITKIAYCANTQRFAFEDEDQSIIIWSIEKKQQLGILNSNENKNTQLVCMIFSGNSKILFSYHDDKKIRLWNITDKYELIQIQNLKNDMYLVYSVNLQLHSSKDEEYILIWCETQPWGDFQMGQICFQIGTVVRKLDELSGEWTKKFSAAFNLSNNVIALQTESILKLYDISQEEIRIIANLENNPLDDLLCQSNLMFSSDGKILLSLGTDFTVRLCDISDQSSIIVKVNMKKPIQAVAVQFLNSETIRIYSESGIIIDQNISEYLEIGVIKDEQQYDFKTAKQQIGISKYSGKINNRTLEIFDSQTSQLQFTLNKFSSKISAIQFTPSQEQFILGMEDGSILLYKIDQQTIKIYDIPTCYHIFAKNPLLSAQNCNIRQSTFKTIENENFEKVLCEKGAIK</sequence>
<evidence type="ECO:0000313" key="5">
    <source>
        <dbReference type="Proteomes" id="UP000683925"/>
    </source>
</evidence>
<feature type="repeat" description="WD" evidence="3">
    <location>
        <begin position="2299"/>
        <end position="2332"/>
    </location>
</feature>
<keyword evidence="5" id="KW-1185">Reference proteome</keyword>
<keyword evidence="2" id="KW-0677">Repeat</keyword>
<gene>
    <name evidence="4" type="ORF">POCTA_138.1.T1510001</name>
</gene>
<dbReference type="OrthoDB" id="2443807at2759"/>
<dbReference type="InterPro" id="IPR019775">
    <property type="entry name" value="WD40_repeat_CS"/>
</dbReference>
<dbReference type="PANTHER" id="PTHR44129">
    <property type="entry name" value="WD REPEAT-CONTAINING PROTEIN POP1"/>
    <property type="match status" value="1"/>
</dbReference>